<evidence type="ECO:0000256" key="2">
    <source>
        <dbReference type="ARBA" id="ARBA00022737"/>
    </source>
</evidence>
<sequence>MKLQKLLSQRNACTSSSERCTLTLELALCYCEQSDFSAAIEEYKALLVYLEAGTDRLKTALCYRSLSECFLELSDFNEAIRYASMYLKTTRELHNLLEQQRAFVTVGRCFLCRSDNLKNGELGRKSLMAAQQALINSIKCISSLKELSATEAAEMKGVSLLNLGISTFTLLLTSYLHIG</sequence>
<dbReference type="GO" id="GO:0000724">
    <property type="term" value="P:double-strand break repair via homologous recombination"/>
    <property type="evidence" value="ECO:0007669"/>
    <property type="project" value="TreeGrafter"/>
</dbReference>
<evidence type="ECO:0000256" key="3">
    <source>
        <dbReference type="ARBA" id="ARBA00023242"/>
    </source>
</evidence>
<reference evidence="4 5" key="1">
    <citation type="submission" date="2018-11" db="EMBL/GenBank/DDBJ databases">
        <authorList>
            <consortium name="Pathogen Informatics"/>
        </authorList>
    </citation>
    <scope>NUCLEOTIDE SEQUENCE [LARGE SCALE GENOMIC DNA]</scope>
</reference>
<evidence type="ECO:0000313" key="4">
    <source>
        <dbReference type="EMBL" id="VDN15454.1"/>
    </source>
</evidence>
<comment type="subcellular location">
    <subcellularLocation>
        <location evidence="1">Nucleus</location>
    </subcellularLocation>
</comment>
<organism evidence="4 5">
    <name type="scientific">Dibothriocephalus latus</name>
    <name type="common">Fish tapeworm</name>
    <name type="synonym">Diphyllobothrium latum</name>
    <dbReference type="NCBI Taxonomy" id="60516"/>
    <lineage>
        <taxon>Eukaryota</taxon>
        <taxon>Metazoa</taxon>
        <taxon>Spiralia</taxon>
        <taxon>Lophotrochozoa</taxon>
        <taxon>Platyhelminthes</taxon>
        <taxon>Cestoda</taxon>
        <taxon>Eucestoda</taxon>
        <taxon>Diphyllobothriidea</taxon>
        <taxon>Diphyllobothriidae</taxon>
        <taxon>Dibothriocephalus</taxon>
    </lineage>
</organism>
<dbReference type="PANTHER" id="PTHR46358">
    <property type="entry name" value="TONSOKU-LIKE PROTEIN"/>
    <property type="match status" value="1"/>
</dbReference>
<dbReference type="GO" id="GO:0031297">
    <property type="term" value="P:replication fork processing"/>
    <property type="evidence" value="ECO:0007669"/>
    <property type="project" value="TreeGrafter"/>
</dbReference>
<proteinExistence type="predicted"/>
<dbReference type="OrthoDB" id="5806726at2759"/>
<dbReference type="Gene3D" id="1.25.40.10">
    <property type="entry name" value="Tetratricopeptide repeat domain"/>
    <property type="match status" value="1"/>
</dbReference>
<evidence type="ECO:0000256" key="1">
    <source>
        <dbReference type="ARBA" id="ARBA00004123"/>
    </source>
</evidence>
<name>A0A3P7LF11_DIBLA</name>
<dbReference type="Pfam" id="PF13424">
    <property type="entry name" value="TPR_12"/>
    <property type="match status" value="1"/>
</dbReference>
<dbReference type="Proteomes" id="UP000281553">
    <property type="component" value="Unassembled WGS sequence"/>
</dbReference>
<accession>A0A3P7LF11</accession>
<dbReference type="InterPro" id="IPR011990">
    <property type="entry name" value="TPR-like_helical_dom_sf"/>
</dbReference>
<evidence type="ECO:0000313" key="5">
    <source>
        <dbReference type="Proteomes" id="UP000281553"/>
    </source>
</evidence>
<dbReference type="SUPFAM" id="SSF48452">
    <property type="entry name" value="TPR-like"/>
    <property type="match status" value="1"/>
</dbReference>
<keyword evidence="5" id="KW-1185">Reference proteome</keyword>
<dbReference type="AlphaFoldDB" id="A0A3P7LF11"/>
<dbReference type="InterPro" id="IPR052311">
    <property type="entry name" value="MMS22L-TONSL_complex_comp"/>
</dbReference>
<keyword evidence="3" id="KW-0539">Nucleus</keyword>
<keyword evidence="2" id="KW-0677">Repeat</keyword>
<dbReference type="GO" id="GO:0043596">
    <property type="term" value="C:nuclear replication fork"/>
    <property type="evidence" value="ECO:0007669"/>
    <property type="project" value="TreeGrafter"/>
</dbReference>
<protein>
    <submittedName>
        <fullName evidence="4">Uncharacterized protein</fullName>
    </submittedName>
</protein>
<dbReference type="EMBL" id="UYRU01062577">
    <property type="protein sequence ID" value="VDN15454.1"/>
    <property type="molecule type" value="Genomic_DNA"/>
</dbReference>
<gene>
    <name evidence="4" type="ORF">DILT_LOCUS11285</name>
</gene>
<dbReference type="PANTHER" id="PTHR46358:SF1">
    <property type="entry name" value="TONSOKU-LIKE PROTEIN"/>
    <property type="match status" value="1"/>
</dbReference>